<proteinExistence type="predicted"/>
<sequence length="78" mass="9206">NYLIDTCVKNFKVNRKCLPESVLIYRTSGSESSFDHYLMFEIPYIKNILNKHQEGMPLSFIVVEKGHLTRLFRPSREL</sequence>
<name>A0A0B7C160_9EUPU</name>
<dbReference type="InterPro" id="IPR003165">
    <property type="entry name" value="Piwi"/>
</dbReference>
<reference evidence="2" key="1">
    <citation type="submission" date="2014-12" db="EMBL/GenBank/DDBJ databases">
        <title>Insight into the proteome of Arion vulgaris.</title>
        <authorList>
            <person name="Aradska J."/>
            <person name="Bulat T."/>
            <person name="Smidak R."/>
            <person name="Sarate P."/>
            <person name="Gangsoo J."/>
            <person name="Sialana F."/>
            <person name="Bilban M."/>
            <person name="Lubec G."/>
        </authorList>
    </citation>
    <scope>NUCLEOTIDE SEQUENCE</scope>
    <source>
        <tissue evidence="2">Skin</tissue>
    </source>
</reference>
<dbReference type="InterPro" id="IPR012337">
    <property type="entry name" value="RNaseH-like_sf"/>
</dbReference>
<evidence type="ECO:0000259" key="1">
    <source>
        <dbReference type="PROSITE" id="PS50822"/>
    </source>
</evidence>
<dbReference type="InterPro" id="IPR036397">
    <property type="entry name" value="RNaseH_sf"/>
</dbReference>
<gene>
    <name evidence="2" type="primary">ORF219965</name>
</gene>
<dbReference type="GO" id="GO:0003676">
    <property type="term" value="F:nucleic acid binding"/>
    <property type="evidence" value="ECO:0007669"/>
    <property type="project" value="InterPro"/>
</dbReference>
<dbReference type="AlphaFoldDB" id="A0A0B7C160"/>
<dbReference type="SUPFAM" id="SSF53098">
    <property type="entry name" value="Ribonuclease H-like"/>
    <property type="match status" value="1"/>
</dbReference>
<evidence type="ECO:0000313" key="2">
    <source>
        <dbReference type="EMBL" id="CEK98917.1"/>
    </source>
</evidence>
<feature type="non-terminal residue" evidence="2">
    <location>
        <position position="1"/>
    </location>
</feature>
<dbReference type="PROSITE" id="PS50822">
    <property type="entry name" value="PIWI"/>
    <property type="match status" value="1"/>
</dbReference>
<dbReference type="Gene3D" id="3.30.420.10">
    <property type="entry name" value="Ribonuclease H-like superfamily/Ribonuclease H"/>
    <property type="match status" value="1"/>
</dbReference>
<organism evidence="2">
    <name type="scientific">Arion vulgaris</name>
    <dbReference type="NCBI Taxonomy" id="1028688"/>
    <lineage>
        <taxon>Eukaryota</taxon>
        <taxon>Metazoa</taxon>
        <taxon>Spiralia</taxon>
        <taxon>Lophotrochozoa</taxon>
        <taxon>Mollusca</taxon>
        <taxon>Gastropoda</taxon>
        <taxon>Heterobranchia</taxon>
        <taxon>Euthyneura</taxon>
        <taxon>Panpulmonata</taxon>
        <taxon>Eupulmonata</taxon>
        <taxon>Stylommatophora</taxon>
        <taxon>Helicina</taxon>
        <taxon>Arionoidea</taxon>
        <taxon>Arionidae</taxon>
        <taxon>Arion</taxon>
    </lineage>
</organism>
<accession>A0A0B7C160</accession>
<protein>
    <recommendedName>
        <fullName evidence="1">Piwi domain-containing protein</fullName>
    </recommendedName>
</protein>
<dbReference type="EMBL" id="HACG01052046">
    <property type="protein sequence ID" value="CEK98917.1"/>
    <property type="molecule type" value="Transcribed_RNA"/>
</dbReference>
<feature type="non-terminal residue" evidence="2">
    <location>
        <position position="78"/>
    </location>
</feature>
<feature type="domain" description="Piwi" evidence="1">
    <location>
        <begin position="1"/>
        <end position="78"/>
    </location>
</feature>
<dbReference type="Pfam" id="PF02171">
    <property type="entry name" value="Piwi"/>
    <property type="match status" value="1"/>
</dbReference>